<dbReference type="InterPro" id="IPR045051">
    <property type="entry name" value="SBT"/>
</dbReference>
<dbReference type="EMBL" id="JAUJYO010000020">
    <property type="protein sequence ID" value="KAK1286725.1"/>
    <property type="molecule type" value="Genomic_DNA"/>
</dbReference>
<reference evidence="4" key="1">
    <citation type="journal article" date="2023" name="Nat. Commun.">
        <title>Diploid and tetraploid genomes of Acorus and the evolution of monocots.</title>
        <authorList>
            <person name="Ma L."/>
            <person name="Liu K.W."/>
            <person name="Li Z."/>
            <person name="Hsiao Y.Y."/>
            <person name="Qi Y."/>
            <person name="Fu T."/>
            <person name="Tang G.D."/>
            <person name="Zhang D."/>
            <person name="Sun W.H."/>
            <person name="Liu D.K."/>
            <person name="Li Y."/>
            <person name="Chen G.Z."/>
            <person name="Liu X.D."/>
            <person name="Liao X.Y."/>
            <person name="Jiang Y.T."/>
            <person name="Yu X."/>
            <person name="Hao Y."/>
            <person name="Huang J."/>
            <person name="Zhao X.W."/>
            <person name="Ke S."/>
            <person name="Chen Y.Y."/>
            <person name="Wu W.L."/>
            <person name="Hsu J.L."/>
            <person name="Lin Y.F."/>
            <person name="Huang M.D."/>
            <person name="Li C.Y."/>
            <person name="Huang L."/>
            <person name="Wang Z.W."/>
            <person name="Zhao X."/>
            <person name="Zhong W.Y."/>
            <person name="Peng D.H."/>
            <person name="Ahmad S."/>
            <person name="Lan S."/>
            <person name="Zhang J.S."/>
            <person name="Tsai W.C."/>
            <person name="Van de Peer Y."/>
            <person name="Liu Z.J."/>
        </authorList>
    </citation>
    <scope>NUCLEOTIDE SEQUENCE</scope>
    <source>
        <strain evidence="4">CP</strain>
    </source>
</reference>
<organism evidence="4 5">
    <name type="scientific">Acorus calamus</name>
    <name type="common">Sweet flag</name>
    <dbReference type="NCBI Taxonomy" id="4465"/>
    <lineage>
        <taxon>Eukaryota</taxon>
        <taxon>Viridiplantae</taxon>
        <taxon>Streptophyta</taxon>
        <taxon>Embryophyta</taxon>
        <taxon>Tracheophyta</taxon>
        <taxon>Spermatophyta</taxon>
        <taxon>Magnoliopsida</taxon>
        <taxon>Liliopsida</taxon>
        <taxon>Acoraceae</taxon>
        <taxon>Acorus</taxon>
    </lineage>
</organism>
<protein>
    <submittedName>
        <fullName evidence="4">Uncharacterized protein</fullName>
    </submittedName>
</protein>
<keyword evidence="5" id="KW-1185">Reference proteome</keyword>
<evidence type="ECO:0000256" key="1">
    <source>
        <dbReference type="ARBA" id="ARBA00011073"/>
    </source>
</evidence>
<comment type="similarity">
    <text evidence="1">Belongs to the peptidase S8 family.</text>
</comment>
<comment type="caution">
    <text evidence="4">The sequence shown here is derived from an EMBL/GenBank/DDBJ whole genome shotgun (WGS) entry which is preliminary data.</text>
</comment>
<gene>
    <name evidence="4" type="ORF">QJS10_CPB20g00773</name>
</gene>
<feature type="region of interest" description="Disordered" evidence="3">
    <location>
        <begin position="127"/>
        <end position="151"/>
    </location>
</feature>
<dbReference type="InterPro" id="IPR036852">
    <property type="entry name" value="Peptidase_S8/S53_dom_sf"/>
</dbReference>
<reference evidence="4" key="2">
    <citation type="submission" date="2023-06" db="EMBL/GenBank/DDBJ databases">
        <authorList>
            <person name="Ma L."/>
            <person name="Liu K.-W."/>
            <person name="Li Z."/>
            <person name="Hsiao Y.-Y."/>
            <person name="Qi Y."/>
            <person name="Fu T."/>
            <person name="Tang G."/>
            <person name="Zhang D."/>
            <person name="Sun W.-H."/>
            <person name="Liu D.-K."/>
            <person name="Li Y."/>
            <person name="Chen G.-Z."/>
            <person name="Liu X.-D."/>
            <person name="Liao X.-Y."/>
            <person name="Jiang Y.-T."/>
            <person name="Yu X."/>
            <person name="Hao Y."/>
            <person name="Huang J."/>
            <person name="Zhao X.-W."/>
            <person name="Ke S."/>
            <person name="Chen Y.-Y."/>
            <person name="Wu W.-L."/>
            <person name="Hsu J.-L."/>
            <person name="Lin Y.-F."/>
            <person name="Huang M.-D."/>
            <person name="Li C.-Y."/>
            <person name="Huang L."/>
            <person name="Wang Z.-W."/>
            <person name="Zhao X."/>
            <person name="Zhong W.-Y."/>
            <person name="Peng D.-H."/>
            <person name="Ahmad S."/>
            <person name="Lan S."/>
            <person name="Zhang J.-S."/>
            <person name="Tsai W.-C."/>
            <person name="Van De Peer Y."/>
            <person name="Liu Z.-J."/>
        </authorList>
    </citation>
    <scope>NUCLEOTIDE SEQUENCE</scope>
    <source>
        <strain evidence="4">CP</strain>
        <tissue evidence="4">Leaves</tissue>
    </source>
</reference>
<sequence>MNESTILTNLGYGLTSFTWATFQKLMSLPNQSTFKCSKKKLEAMCIQFITLQLQEELPWFAAKLSEEETKKIARMEGIVSIFPSKKKVLHTTRSWDFMGFPQNVSRQTFESDVVVGLLDTGVWPESDSFNDEGMGPRPAKWKGSCQSSNLT</sequence>
<evidence type="ECO:0000313" key="5">
    <source>
        <dbReference type="Proteomes" id="UP001180020"/>
    </source>
</evidence>
<dbReference type="Gene3D" id="3.30.70.80">
    <property type="entry name" value="Peptidase S8 propeptide/proteinase inhibitor I9"/>
    <property type="match status" value="1"/>
</dbReference>
<dbReference type="GO" id="GO:0004252">
    <property type="term" value="F:serine-type endopeptidase activity"/>
    <property type="evidence" value="ECO:0007669"/>
    <property type="project" value="InterPro"/>
</dbReference>
<proteinExistence type="inferred from homology"/>
<dbReference type="PANTHER" id="PTHR10795">
    <property type="entry name" value="PROPROTEIN CONVERTASE SUBTILISIN/KEXIN"/>
    <property type="match status" value="1"/>
</dbReference>
<name>A0AAV9CCT8_ACOCL</name>
<dbReference type="AlphaFoldDB" id="A0AAV9CCT8"/>
<keyword evidence="2" id="KW-0732">Signal</keyword>
<dbReference type="Gene3D" id="3.40.50.200">
    <property type="entry name" value="Peptidase S8/S53 domain"/>
    <property type="match status" value="1"/>
</dbReference>
<accession>A0AAV9CCT8</accession>
<dbReference type="SUPFAM" id="SSF52743">
    <property type="entry name" value="Subtilisin-like"/>
    <property type="match status" value="1"/>
</dbReference>
<evidence type="ECO:0000313" key="4">
    <source>
        <dbReference type="EMBL" id="KAK1286725.1"/>
    </source>
</evidence>
<dbReference type="GO" id="GO:0006508">
    <property type="term" value="P:proteolysis"/>
    <property type="evidence" value="ECO:0007669"/>
    <property type="project" value="InterPro"/>
</dbReference>
<dbReference type="Proteomes" id="UP001180020">
    <property type="component" value="Unassembled WGS sequence"/>
</dbReference>
<dbReference type="InterPro" id="IPR037045">
    <property type="entry name" value="S8pro/Inhibitor_I9_sf"/>
</dbReference>
<evidence type="ECO:0000256" key="3">
    <source>
        <dbReference type="SAM" id="MobiDB-lite"/>
    </source>
</evidence>
<evidence type="ECO:0000256" key="2">
    <source>
        <dbReference type="ARBA" id="ARBA00022729"/>
    </source>
</evidence>